<evidence type="ECO:0000256" key="2">
    <source>
        <dbReference type="ARBA" id="ARBA00022525"/>
    </source>
</evidence>
<proteinExistence type="predicted"/>
<accession>A0A8C9SCA7</accession>
<protein>
    <recommendedName>
        <fullName evidence="7">Extracellular matrix protein 1-like</fullName>
    </recommendedName>
</protein>
<evidence type="ECO:0000313" key="6">
    <source>
        <dbReference type="Proteomes" id="UP000694397"/>
    </source>
</evidence>
<keyword evidence="3" id="KW-0677">Repeat</keyword>
<dbReference type="Gene3D" id="1.10.246.10">
    <property type="match status" value="2"/>
</dbReference>
<organism evidence="5 6">
    <name type="scientific">Scleropages formosus</name>
    <name type="common">Asian bonytongue</name>
    <name type="synonym">Osteoglossum formosum</name>
    <dbReference type="NCBI Taxonomy" id="113540"/>
    <lineage>
        <taxon>Eukaryota</taxon>
        <taxon>Metazoa</taxon>
        <taxon>Chordata</taxon>
        <taxon>Craniata</taxon>
        <taxon>Vertebrata</taxon>
        <taxon>Euteleostomi</taxon>
        <taxon>Actinopterygii</taxon>
        <taxon>Neopterygii</taxon>
        <taxon>Teleostei</taxon>
        <taxon>Osteoglossocephala</taxon>
        <taxon>Osteoglossomorpha</taxon>
        <taxon>Osteoglossiformes</taxon>
        <taxon>Osteoglossidae</taxon>
        <taxon>Scleropages</taxon>
    </lineage>
</organism>
<dbReference type="Ensembl" id="ENSSFOT00015033295.2">
    <property type="protein sequence ID" value="ENSSFOP00015032931.2"/>
    <property type="gene ID" value="ENSSFOG00015028465.1"/>
</dbReference>
<dbReference type="InterPro" id="IPR008605">
    <property type="entry name" value="ECM1"/>
</dbReference>
<evidence type="ECO:0000256" key="4">
    <source>
        <dbReference type="SAM" id="MobiDB-lite"/>
    </source>
</evidence>
<keyword evidence="2" id="KW-0964">Secreted</keyword>
<name>A0A8C9SCA7_SCLFO</name>
<dbReference type="PANTHER" id="PTHR16776">
    <property type="entry name" value="EXTRACELLULAR MATRIX PROTEIN 1"/>
    <property type="match status" value="1"/>
</dbReference>
<dbReference type="SUPFAM" id="SSF48552">
    <property type="entry name" value="Serum albumin-like"/>
    <property type="match status" value="2"/>
</dbReference>
<dbReference type="Proteomes" id="UP000694397">
    <property type="component" value="Chromosome 18"/>
</dbReference>
<dbReference type="GO" id="GO:0007165">
    <property type="term" value="P:signal transduction"/>
    <property type="evidence" value="ECO:0007669"/>
    <property type="project" value="InterPro"/>
</dbReference>
<feature type="compositionally biased region" description="Basic residues" evidence="4">
    <location>
        <begin position="8"/>
        <end position="17"/>
    </location>
</feature>
<evidence type="ECO:0000256" key="3">
    <source>
        <dbReference type="ARBA" id="ARBA00022737"/>
    </source>
</evidence>
<dbReference type="GO" id="GO:0030500">
    <property type="term" value="P:regulation of bone mineralization"/>
    <property type="evidence" value="ECO:0007669"/>
    <property type="project" value="TreeGrafter"/>
</dbReference>
<dbReference type="AlphaFoldDB" id="A0A8C9SCA7"/>
<dbReference type="PANTHER" id="PTHR16776:SF3">
    <property type="entry name" value="EXTRACELLULAR MATRIX PROTEIN 1"/>
    <property type="match status" value="1"/>
</dbReference>
<dbReference type="InterPro" id="IPR020858">
    <property type="entry name" value="Serum_albumin-like"/>
</dbReference>
<feature type="region of interest" description="Disordered" evidence="4">
    <location>
        <begin position="1"/>
        <end position="79"/>
    </location>
</feature>
<evidence type="ECO:0008006" key="7">
    <source>
        <dbReference type="Google" id="ProtNLM"/>
    </source>
</evidence>
<reference evidence="5" key="2">
    <citation type="submission" date="2025-08" db="UniProtKB">
        <authorList>
            <consortium name="Ensembl"/>
        </authorList>
    </citation>
    <scope>IDENTIFICATION</scope>
</reference>
<dbReference type="Pfam" id="PF05782">
    <property type="entry name" value="ECM1"/>
    <property type="match status" value="1"/>
</dbReference>
<comment type="subcellular location">
    <subcellularLocation>
        <location evidence="1">Secreted</location>
    </subcellularLocation>
</comment>
<evidence type="ECO:0000256" key="1">
    <source>
        <dbReference type="ARBA" id="ARBA00004613"/>
    </source>
</evidence>
<reference evidence="5" key="3">
    <citation type="submission" date="2025-09" db="UniProtKB">
        <authorList>
            <consortium name="Ensembl"/>
        </authorList>
    </citation>
    <scope>IDENTIFICATION</scope>
</reference>
<dbReference type="OrthoDB" id="9889855at2759"/>
<evidence type="ECO:0000313" key="5">
    <source>
        <dbReference type="Ensembl" id="ENSSFOP00015032931.2"/>
    </source>
</evidence>
<sequence>MLATVHSVPRKNTHTHTHTFSEPLVPYGVTGNRSLPGNSGRKARGGGDTPRTGRQSIARHPKRDSNPRPPGEQDPVQPTAPLHFHRFLLPFPFPCFFCIFLYPSSVEGPPMFGPRSFSEPQVLFPPARPSMDNLPALCRYSDSRPRYPSDSFLVSGLDYLHRQGDAINRVESWYSTCCSENGIMENKTELTLCCWEHALSQFCEEEFSIKTSHYQCCKIRGRERWNCFEGMAPNPTYELQLNPKNFSEGTSTLNFPPGRPTSTNIDHACNLRKMRPRYPLKCLPQMGYNSLVRQIKTVNKLEKGIDKCCKGRTEVLTCVDRKWRKLMDQFCLNEQMVKTSQFPCCLYEDKEERYTCFAERSPNPEYTREIEQSEVFLLPNIIDVLCNKKSRCCHSAETQQTSRE</sequence>
<reference evidence="5 6" key="1">
    <citation type="submission" date="2019-04" db="EMBL/GenBank/DDBJ databases">
        <authorList>
            <consortium name="Wellcome Sanger Institute Data Sharing"/>
        </authorList>
    </citation>
    <scope>NUCLEOTIDE SEQUENCE [LARGE SCALE GENOMIC DNA]</scope>
</reference>
<keyword evidence="6" id="KW-1185">Reference proteome</keyword>
<dbReference type="GO" id="GO:0005615">
    <property type="term" value="C:extracellular space"/>
    <property type="evidence" value="ECO:0007669"/>
    <property type="project" value="InterPro"/>
</dbReference>
<gene>
    <name evidence="5" type="primary">ecm1</name>
</gene>
<dbReference type="GeneTree" id="ENSGT00390000006215"/>